<gene>
    <name evidence="1" type="primary">bzz1_2</name>
    <name evidence="1" type="ORF">IWW38_005049</name>
</gene>
<organism evidence="1 2">
    <name type="scientific">Coemansia aciculifera</name>
    <dbReference type="NCBI Taxonomy" id="417176"/>
    <lineage>
        <taxon>Eukaryota</taxon>
        <taxon>Fungi</taxon>
        <taxon>Fungi incertae sedis</taxon>
        <taxon>Zoopagomycota</taxon>
        <taxon>Kickxellomycotina</taxon>
        <taxon>Kickxellomycetes</taxon>
        <taxon>Kickxellales</taxon>
        <taxon>Kickxellaceae</taxon>
        <taxon>Coemansia</taxon>
    </lineage>
</organism>
<evidence type="ECO:0000313" key="2">
    <source>
        <dbReference type="Proteomes" id="UP001139981"/>
    </source>
</evidence>
<comment type="caution">
    <text evidence="1">The sequence shown here is derived from an EMBL/GenBank/DDBJ whole genome shotgun (WGS) entry which is preliminary data.</text>
</comment>
<reference evidence="1" key="1">
    <citation type="submission" date="2022-07" db="EMBL/GenBank/DDBJ databases">
        <title>Phylogenomic reconstructions and comparative analyses of Kickxellomycotina fungi.</title>
        <authorList>
            <person name="Reynolds N.K."/>
            <person name="Stajich J.E."/>
            <person name="Barry K."/>
            <person name="Grigoriev I.V."/>
            <person name="Crous P."/>
            <person name="Smith M.E."/>
        </authorList>
    </citation>
    <scope>NUCLEOTIDE SEQUENCE</scope>
    <source>
        <strain evidence="1">CBS 190363</strain>
    </source>
</reference>
<sequence>LGGHWEEPPDFRVVVDTAAGDDDAVALDGESQAILRNLALQAQRDARQAEDERRTAAEAAEQCRQRATDPSSSSAWAAELKAAADFDRDAAIAELHSVQHRALFSAVESHLGHAVVNGTLHAFKPVTLALSRTCDYCSESIGGLNRKAARCSLCDYTCHAKCQIKVVPNCQGPDPAQKSGFLSMFGSLRNKKKPSNNANSGGASHVRSASLVSEDSEHSVVVQSRQSLAAVSQASLPPIAKQMVVASSNDVGTVAVLYDFAGDGATTLTVRASDRVRVVEPDTDASGWTAVELPNGLQGMVPTSYVDMSEYKGVSSPPPPSLTARRILPPPKVVVEYVVALYDFVARDEDELSADAGQRLKVVSRDIGDGWILCEAEESGSQGRLPLAYVRSEDE</sequence>
<accession>A0ACC1LWP2</accession>
<feature type="non-terminal residue" evidence="1">
    <location>
        <position position="1"/>
    </location>
</feature>
<proteinExistence type="predicted"/>
<evidence type="ECO:0000313" key="1">
    <source>
        <dbReference type="EMBL" id="KAJ2887864.1"/>
    </source>
</evidence>
<protein>
    <submittedName>
        <fullName evidence="1">Protein BZZ1</fullName>
    </submittedName>
</protein>
<dbReference type="Proteomes" id="UP001139981">
    <property type="component" value="Unassembled WGS sequence"/>
</dbReference>
<name>A0ACC1LWP2_9FUNG</name>
<dbReference type="EMBL" id="JANBVB010002135">
    <property type="protein sequence ID" value="KAJ2887864.1"/>
    <property type="molecule type" value="Genomic_DNA"/>
</dbReference>
<keyword evidence="2" id="KW-1185">Reference proteome</keyword>